<gene>
    <name evidence="1" type="ORF">PAPOLLO_LOCUS18310</name>
</gene>
<accession>A0A8S3XKF8</accession>
<keyword evidence="2" id="KW-1185">Reference proteome</keyword>
<organism evidence="1 2">
    <name type="scientific">Parnassius apollo</name>
    <name type="common">Apollo butterfly</name>
    <name type="synonym">Papilio apollo</name>
    <dbReference type="NCBI Taxonomy" id="110799"/>
    <lineage>
        <taxon>Eukaryota</taxon>
        <taxon>Metazoa</taxon>
        <taxon>Ecdysozoa</taxon>
        <taxon>Arthropoda</taxon>
        <taxon>Hexapoda</taxon>
        <taxon>Insecta</taxon>
        <taxon>Pterygota</taxon>
        <taxon>Neoptera</taxon>
        <taxon>Endopterygota</taxon>
        <taxon>Lepidoptera</taxon>
        <taxon>Glossata</taxon>
        <taxon>Ditrysia</taxon>
        <taxon>Papilionoidea</taxon>
        <taxon>Papilionidae</taxon>
        <taxon>Parnassiinae</taxon>
        <taxon>Parnassini</taxon>
        <taxon>Parnassius</taxon>
        <taxon>Parnassius</taxon>
    </lineage>
</organism>
<evidence type="ECO:0000313" key="2">
    <source>
        <dbReference type="Proteomes" id="UP000691718"/>
    </source>
</evidence>
<protein>
    <submittedName>
        <fullName evidence="1">(apollo) hypothetical protein</fullName>
    </submittedName>
</protein>
<dbReference type="EMBL" id="CAJQZP010001172">
    <property type="protein sequence ID" value="CAG5025170.1"/>
    <property type="molecule type" value="Genomic_DNA"/>
</dbReference>
<proteinExistence type="predicted"/>
<name>A0A8S3XKF8_PARAO</name>
<dbReference type="Proteomes" id="UP000691718">
    <property type="component" value="Unassembled WGS sequence"/>
</dbReference>
<evidence type="ECO:0000313" key="1">
    <source>
        <dbReference type="EMBL" id="CAG5025170.1"/>
    </source>
</evidence>
<dbReference type="AlphaFoldDB" id="A0A8S3XKF8"/>
<sequence>MTHDKFYDVKALQETWGTNFNTDEERNQVKWHDLKVLRVEKDHPEGFFYKTSFTEETFKKVCVRKKILRVRGSRSAIAIDQSLFSIGLTHAYTEKVALSDAKKKDIKELIDKNVIPKSYYDVYYKYVLGDTDN</sequence>
<comment type="caution">
    <text evidence="1">The sequence shown here is derived from an EMBL/GenBank/DDBJ whole genome shotgun (WGS) entry which is preliminary data.</text>
</comment>
<dbReference type="OrthoDB" id="6890942at2759"/>
<reference evidence="1" key="1">
    <citation type="submission" date="2021-04" db="EMBL/GenBank/DDBJ databases">
        <authorList>
            <person name="Tunstrom K."/>
        </authorList>
    </citation>
    <scope>NUCLEOTIDE SEQUENCE</scope>
</reference>